<keyword evidence="3" id="KW-0716">Sensory transduction</keyword>
<dbReference type="PANTHER" id="PTHR21137">
    <property type="entry name" value="ODORANT RECEPTOR"/>
    <property type="match status" value="1"/>
</dbReference>
<evidence type="ECO:0008006" key="13">
    <source>
        <dbReference type="Google" id="ProtNLM"/>
    </source>
</evidence>
<keyword evidence="9" id="KW-0807">Transducer</keyword>
<reference evidence="11 12" key="1">
    <citation type="submission" date="2017-03" db="EMBL/GenBank/DDBJ databases">
        <title>Genome of the blue death feigning beetle - Asbolus verrucosus.</title>
        <authorList>
            <person name="Rider S.D."/>
        </authorList>
    </citation>
    <scope>NUCLEOTIDE SEQUENCE [LARGE SCALE GENOMIC DNA]</scope>
    <source>
        <strain evidence="11">Butters</strain>
        <tissue evidence="11">Head and leg muscle</tissue>
    </source>
</reference>
<gene>
    <name evidence="11" type="ORF">BDFB_011272</name>
</gene>
<organism evidence="11 12">
    <name type="scientific">Asbolus verrucosus</name>
    <name type="common">Desert ironclad beetle</name>
    <dbReference type="NCBI Taxonomy" id="1661398"/>
    <lineage>
        <taxon>Eukaryota</taxon>
        <taxon>Metazoa</taxon>
        <taxon>Ecdysozoa</taxon>
        <taxon>Arthropoda</taxon>
        <taxon>Hexapoda</taxon>
        <taxon>Insecta</taxon>
        <taxon>Pterygota</taxon>
        <taxon>Neoptera</taxon>
        <taxon>Endopterygota</taxon>
        <taxon>Coleoptera</taxon>
        <taxon>Polyphaga</taxon>
        <taxon>Cucujiformia</taxon>
        <taxon>Tenebrionidae</taxon>
        <taxon>Pimeliinae</taxon>
        <taxon>Asbolus</taxon>
    </lineage>
</organism>
<dbReference type="InterPro" id="IPR004117">
    <property type="entry name" value="7tm6_olfct_rcpt"/>
</dbReference>
<keyword evidence="8" id="KW-0675">Receptor</keyword>
<dbReference type="PANTHER" id="PTHR21137:SF35">
    <property type="entry name" value="ODORANT RECEPTOR 19A-RELATED"/>
    <property type="match status" value="1"/>
</dbReference>
<feature type="transmembrane region" description="Helical" evidence="10">
    <location>
        <begin position="20"/>
        <end position="40"/>
    </location>
</feature>
<dbReference type="GO" id="GO:0005549">
    <property type="term" value="F:odorant binding"/>
    <property type="evidence" value="ECO:0007669"/>
    <property type="project" value="InterPro"/>
</dbReference>
<keyword evidence="12" id="KW-1185">Reference proteome</keyword>
<dbReference type="Proteomes" id="UP000292052">
    <property type="component" value="Unassembled WGS sequence"/>
</dbReference>
<evidence type="ECO:0000313" key="12">
    <source>
        <dbReference type="Proteomes" id="UP000292052"/>
    </source>
</evidence>
<comment type="subcellular location">
    <subcellularLocation>
        <location evidence="1">Cell membrane</location>
        <topology evidence="1">Multi-pass membrane protein</topology>
    </subcellularLocation>
</comment>
<dbReference type="OrthoDB" id="6778285at2759"/>
<feature type="transmembrane region" description="Helical" evidence="10">
    <location>
        <begin position="104"/>
        <end position="127"/>
    </location>
</feature>
<evidence type="ECO:0000256" key="2">
    <source>
        <dbReference type="ARBA" id="ARBA00022475"/>
    </source>
</evidence>
<feature type="transmembrane region" description="Helical" evidence="10">
    <location>
        <begin position="163"/>
        <end position="190"/>
    </location>
</feature>
<evidence type="ECO:0000256" key="6">
    <source>
        <dbReference type="ARBA" id="ARBA00022989"/>
    </source>
</evidence>
<evidence type="ECO:0000256" key="7">
    <source>
        <dbReference type="ARBA" id="ARBA00023136"/>
    </source>
</evidence>
<evidence type="ECO:0000256" key="1">
    <source>
        <dbReference type="ARBA" id="ARBA00004651"/>
    </source>
</evidence>
<keyword evidence="4 10" id="KW-0812">Transmembrane</keyword>
<accession>A0A482VW45</accession>
<feature type="transmembrane region" description="Helical" evidence="10">
    <location>
        <begin position="52"/>
        <end position="71"/>
    </location>
</feature>
<keyword evidence="5" id="KW-0552">Olfaction</keyword>
<dbReference type="AlphaFoldDB" id="A0A482VW45"/>
<evidence type="ECO:0000256" key="3">
    <source>
        <dbReference type="ARBA" id="ARBA00022606"/>
    </source>
</evidence>
<evidence type="ECO:0000313" key="11">
    <source>
        <dbReference type="EMBL" id="RZC37171.1"/>
    </source>
</evidence>
<evidence type="ECO:0000256" key="5">
    <source>
        <dbReference type="ARBA" id="ARBA00022725"/>
    </source>
</evidence>
<keyword evidence="7 10" id="KW-0472">Membrane</keyword>
<name>A0A482VW45_ASBVE</name>
<protein>
    <recommendedName>
        <fullName evidence="13">7tm 6 domain containing protein</fullName>
    </recommendedName>
</protein>
<evidence type="ECO:0000256" key="8">
    <source>
        <dbReference type="ARBA" id="ARBA00023170"/>
    </source>
</evidence>
<dbReference type="EMBL" id="QDEB01055197">
    <property type="protein sequence ID" value="RZC37171.1"/>
    <property type="molecule type" value="Genomic_DNA"/>
</dbReference>
<evidence type="ECO:0000256" key="10">
    <source>
        <dbReference type="SAM" id="Phobius"/>
    </source>
</evidence>
<dbReference type="GO" id="GO:0004984">
    <property type="term" value="F:olfactory receptor activity"/>
    <property type="evidence" value="ECO:0007669"/>
    <property type="project" value="InterPro"/>
</dbReference>
<dbReference type="GO" id="GO:0005886">
    <property type="term" value="C:plasma membrane"/>
    <property type="evidence" value="ECO:0007669"/>
    <property type="project" value="UniProtKB-SubCell"/>
</dbReference>
<proteinExistence type="predicted"/>
<feature type="non-terminal residue" evidence="11">
    <location>
        <position position="293"/>
    </location>
</feature>
<comment type="caution">
    <text evidence="11">The sequence shown here is derived from an EMBL/GenBank/DDBJ whole genome shotgun (WGS) entry which is preliminary data.</text>
</comment>
<dbReference type="GO" id="GO:0007165">
    <property type="term" value="P:signal transduction"/>
    <property type="evidence" value="ECO:0007669"/>
    <property type="project" value="UniProtKB-KW"/>
</dbReference>
<keyword evidence="6 10" id="KW-1133">Transmembrane helix</keyword>
<sequence>MKIVRLLYWDILESNIFRALVLVIFVQFSMIQVLQSYYFLKIFEIGYFVKYAPVYFGTFFFQLLVDYWCIINTKNFVKFMRNEFVSWKICKADRRTFDRIKKESNIISTILLVNIIVALACAVLYMLPDDIDEEIFLIFYFINENAPKWKATISWIIRAPYPFVAYVSILPLNTAIHHMWQTIFQFYLFLDRIKKLNEVTFFTDEGFQREVKRKLIFCIERHINIIEYITRIGQMMEAEAESIFHHLKYQNWYNWNDENKRLYLIFLSGAAKPLRIQFSDSVGINYEMAKSLT</sequence>
<keyword evidence="2" id="KW-1003">Cell membrane</keyword>
<evidence type="ECO:0000256" key="4">
    <source>
        <dbReference type="ARBA" id="ARBA00022692"/>
    </source>
</evidence>
<evidence type="ECO:0000256" key="9">
    <source>
        <dbReference type="ARBA" id="ARBA00023224"/>
    </source>
</evidence>